<feature type="compositionally biased region" description="Polar residues" evidence="2">
    <location>
        <begin position="50"/>
        <end position="69"/>
    </location>
</feature>
<feature type="coiled-coil region" evidence="1">
    <location>
        <begin position="147"/>
        <end position="174"/>
    </location>
</feature>
<feature type="compositionally biased region" description="Basic and acidic residues" evidence="2">
    <location>
        <begin position="37"/>
        <end position="47"/>
    </location>
</feature>
<feature type="compositionally biased region" description="Basic and acidic residues" evidence="2">
    <location>
        <begin position="97"/>
        <end position="107"/>
    </location>
</feature>
<sequence>MSDPQPPGIDPKLAAKRTRVEDGDHNDGDPAASSSPKPDKKSRREEPAWSTDTTMGEPSNGQETIQSRLAQLVKMSEATAAKANGTKPGPPPTLSHSGDDQLDHLDDSELPPLTLAESNQVVAELCEVVLAKLQVQRQELGARGSAVLLKQIEVAKARREAEEAQDRADALKTTTLSAKVELLRRAKLALPDKDFKAIDAAIMGELNQFFLKK</sequence>
<organism evidence="3 4">
    <name type="scientific">Apiotrichum porosum</name>
    <dbReference type="NCBI Taxonomy" id="105984"/>
    <lineage>
        <taxon>Eukaryota</taxon>
        <taxon>Fungi</taxon>
        <taxon>Dikarya</taxon>
        <taxon>Basidiomycota</taxon>
        <taxon>Agaricomycotina</taxon>
        <taxon>Tremellomycetes</taxon>
        <taxon>Trichosporonales</taxon>
        <taxon>Trichosporonaceae</taxon>
        <taxon>Apiotrichum</taxon>
    </lineage>
</organism>
<evidence type="ECO:0000256" key="2">
    <source>
        <dbReference type="SAM" id="MobiDB-lite"/>
    </source>
</evidence>
<reference evidence="3 4" key="1">
    <citation type="submission" date="2018-11" db="EMBL/GenBank/DDBJ databases">
        <title>Genome sequence of Apiotrichum porosum DSM 27194.</title>
        <authorList>
            <person name="Aliyu H."/>
            <person name="Gorte O."/>
            <person name="Ochsenreither K."/>
        </authorList>
    </citation>
    <scope>NUCLEOTIDE SEQUENCE [LARGE SCALE GENOMIC DNA]</scope>
    <source>
        <strain evidence="3 4">DSM 27194</strain>
    </source>
</reference>
<gene>
    <name evidence="3" type="ORF">EHS24_003841</name>
</gene>
<keyword evidence="1" id="KW-0175">Coiled coil</keyword>
<evidence type="ECO:0000256" key="1">
    <source>
        <dbReference type="SAM" id="Coils"/>
    </source>
</evidence>
<feature type="region of interest" description="Disordered" evidence="2">
    <location>
        <begin position="1"/>
        <end position="110"/>
    </location>
</feature>
<name>A0A427XDI1_9TREE</name>
<accession>A0A427XDI1</accession>
<evidence type="ECO:0000313" key="4">
    <source>
        <dbReference type="Proteomes" id="UP000279236"/>
    </source>
</evidence>
<dbReference type="EMBL" id="RSCE01000019">
    <property type="protein sequence ID" value="RSH76906.1"/>
    <property type="molecule type" value="Genomic_DNA"/>
</dbReference>
<keyword evidence="4" id="KW-1185">Reference proteome</keyword>
<dbReference type="GeneID" id="39588384"/>
<comment type="caution">
    <text evidence="3">The sequence shown here is derived from an EMBL/GenBank/DDBJ whole genome shotgun (WGS) entry which is preliminary data.</text>
</comment>
<feature type="compositionally biased region" description="Basic and acidic residues" evidence="2">
    <location>
        <begin position="18"/>
        <end position="28"/>
    </location>
</feature>
<proteinExistence type="predicted"/>
<dbReference type="AlphaFoldDB" id="A0A427XDI1"/>
<dbReference type="Proteomes" id="UP000279236">
    <property type="component" value="Unassembled WGS sequence"/>
</dbReference>
<evidence type="ECO:0000313" key="3">
    <source>
        <dbReference type="EMBL" id="RSH76906.1"/>
    </source>
</evidence>
<dbReference type="RefSeq" id="XP_028472053.1">
    <property type="nucleotide sequence ID" value="XM_028619480.1"/>
</dbReference>
<protein>
    <submittedName>
        <fullName evidence="3">Uncharacterized protein</fullName>
    </submittedName>
</protein>